<evidence type="ECO:0000256" key="11">
    <source>
        <dbReference type="ARBA" id="ARBA00023012"/>
    </source>
</evidence>
<dbReference type="SUPFAM" id="SSF47384">
    <property type="entry name" value="Homodimeric domain of signal transducing histidine kinase"/>
    <property type="match status" value="1"/>
</dbReference>
<keyword evidence="7" id="KW-0547">Nucleotide-binding</keyword>
<dbReference type="InterPro" id="IPR011006">
    <property type="entry name" value="CheY-like_superfamily"/>
</dbReference>
<evidence type="ECO:0000256" key="3">
    <source>
        <dbReference type="ARBA" id="ARBA00012438"/>
    </source>
</evidence>
<feature type="domain" description="CHASE" evidence="22">
    <location>
        <begin position="278"/>
        <end position="447"/>
    </location>
</feature>
<keyword evidence="4 15" id="KW-0597">Phosphoprotein</keyword>
<gene>
    <name evidence="23" type="ORF">J3R75_003890</name>
</gene>
<dbReference type="InterPro" id="IPR005467">
    <property type="entry name" value="His_kinase_dom"/>
</dbReference>
<dbReference type="Gene3D" id="3.30.450.350">
    <property type="entry name" value="CHASE domain"/>
    <property type="match status" value="1"/>
</dbReference>
<dbReference type="PROSITE" id="PS50112">
    <property type="entry name" value="PAS"/>
    <property type="match status" value="1"/>
</dbReference>
<feature type="domain" description="Histidine kinase" evidence="18">
    <location>
        <begin position="692"/>
        <end position="913"/>
    </location>
</feature>
<dbReference type="PROSITE" id="PS50839">
    <property type="entry name" value="CHASE"/>
    <property type="match status" value="1"/>
</dbReference>
<evidence type="ECO:0000313" key="24">
    <source>
        <dbReference type="Proteomes" id="UP001238163"/>
    </source>
</evidence>
<keyword evidence="6 17" id="KW-0812">Transmembrane</keyword>
<evidence type="ECO:0000256" key="2">
    <source>
        <dbReference type="ARBA" id="ARBA00004370"/>
    </source>
</evidence>
<dbReference type="Pfam" id="PF00072">
    <property type="entry name" value="Response_reg"/>
    <property type="match status" value="1"/>
</dbReference>
<evidence type="ECO:0000256" key="5">
    <source>
        <dbReference type="ARBA" id="ARBA00022679"/>
    </source>
</evidence>
<dbReference type="InterPro" id="IPR035965">
    <property type="entry name" value="PAS-like_dom_sf"/>
</dbReference>
<dbReference type="PANTHER" id="PTHR45339">
    <property type="entry name" value="HYBRID SIGNAL TRANSDUCTION HISTIDINE KINASE J"/>
    <property type="match status" value="1"/>
</dbReference>
<accession>A0AAE3VJV0</accession>
<dbReference type="InterPro" id="IPR036890">
    <property type="entry name" value="HATPase_C_sf"/>
</dbReference>
<feature type="compositionally biased region" description="Low complexity" evidence="16">
    <location>
        <begin position="1075"/>
        <end position="1084"/>
    </location>
</feature>
<dbReference type="InterPro" id="IPR004358">
    <property type="entry name" value="Sig_transdc_His_kin-like_C"/>
</dbReference>
<evidence type="ECO:0000256" key="16">
    <source>
        <dbReference type="SAM" id="MobiDB-lite"/>
    </source>
</evidence>
<dbReference type="SUPFAM" id="SSF55874">
    <property type="entry name" value="ATPase domain of HSP90 chaperone/DNA topoisomerase II/histidine kinase"/>
    <property type="match status" value="1"/>
</dbReference>
<dbReference type="Gene3D" id="3.40.50.2300">
    <property type="match status" value="2"/>
</dbReference>
<feature type="domain" description="Response regulatory" evidence="19">
    <location>
        <begin position="931"/>
        <end position="1051"/>
    </location>
</feature>
<dbReference type="InterPro" id="IPR000014">
    <property type="entry name" value="PAS"/>
</dbReference>
<feature type="modified residue" description="4-aspartylphosphate" evidence="15">
    <location>
        <position position="1142"/>
    </location>
</feature>
<keyword evidence="10 17" id="KW-1133">Transmembrane helix</keyword>
<dbReference type="PROSITE" id="PS50110">
    <property type="entry name" value="RESPONSE_REGULATORY"/>
    <property type="match status" value="2"/>
</dbReference>
<dbReference type="Pfam" id="PF00512">
    <property type="entry name" value="HisKA"/>
    <property type="match status" value="1"/>
</dbReference>
<evidence type="ECO:0000256" key="12">
    <source>
        <dbReference type="ARBA" id="ARBA00023136"/>
    </source>
</evidence>
<dbReference type="PANTHER" id="PTHR45339:SF1">
    <property type="entry name" value="HYBRID SIGNAL TRANSDUCTION HISTIDINE KINASE J"/>
    <property type="match status" value="1"/>
</dbReference>
<comment type="subunit">
    <text evidence="13">At low DSF concentrations, interacts with RpfF.</text>
</comment>
<dbReference type="CDD" id="cd00082">
    <property type="entry name" value="HisKA"/>
    <property type="match status" value="1"/>
</dbReference>
<dbReference type="FunFam" id="3.30.565.10:FF:000010">
    <property type="entry name" value="Sensor histidine kinase RcsC"/>
    <property type="match status" value="1"/>
</dbReference>
<dbReference type="Pfam" id="PF03924">
    <property type="entry name" value="CHASE"/>
    <property type="match status" value="1"/>
</dbReference>
<name>A0AAE3VJV0_9BACT</name>
<keyword evidence="5" id="KW-0808">Transferase</keyword>
<dbReference type="SMART" id="SM01079">
    <property type="entry name" value="CHASE"/>
    <property type="match status" value="1"/>
</dbReference>
<evidence type="ECO:0000313" key="23">
    <source>
        <dbReference type="EMBL" id="MDQ0291783.1"/>
    </source>
</evidence>
<keyword evidence="12 17" id="KW-0472">Membrane</keyword>
<dbReference type="CDD" id="cd16922">
    <property type="entry name" value="HATPase_EvgS-ArcB-TorS-like"/>
    <property type="match status" value="1"/>
</dbReference>
<evidence type="ECO:0000259" key="21">
    <source>
        <dbReference type="PROSITE" id="PS50113"/>
    </source>
</evidence>
<evidence type="ECO:0000259" key="20">
    <source>
        <dbReference type="PROSITE" id="PS50112"/>
    </source>
</evidence>
<feature type="domain" description="PAS" evidence="20">
    <location>
        <begin position="547"/>
        <end position="618"/>
    </location>
</feature>
<feature type="transmembrane region" description="Helical" evidence="17">
    <location>
        <begin position="507"/>
        <end position="526"/>
    </location>
</feature>
<protein>
    <recommendedName>
        <fullName evidence="14">Sensory/regulatory protein RpfC</fullName>
        <ecNumber evidence="3">2.7.13.3</ecNumber>
    </recommendedName>
</protein>
<dbReference type="FunFam" id="1.10.287.130:FF:000002">
    <property type="entry name" value="Two-component osmosensing histidine kinase"/>
    <property type="match status" value="1"/>
</dbReference>
<keyword evidence="8" id="KW-0418">Kinase</keyword>
<feature type="region of interest" description="Disordered" evidence="16">
    <location>
        <begin position="1058"/>
        <end position="1084"/>
    </location>
</feature>
<dbReference type="PRINTS" id="PR00344">
    <property type="entry name" value="BCTRLSENSOR"/>
</dbReference>
<reference evidence="23" key="1">
    <citation type="submission" date="2023-07" db="EMBL/GenBank/DDBJ databases">
        <title>Genomic Encyclopedia of Type Strains, Phase IV (KMG-IV): sequencing the most valuable type-strain genomes for metagenomic binning, comparative biology and taxonomic classification.</title>
        <authorList>
            <person name="Goeker M."/>
        </authorList>
    </citation>
    <scope>NUCLEOTIDE SEQUENCE</scope>
    <source>
        <strain evidence="23">DSM 24202</strain>
    </source>
</reference>
<evidence type="ECO:0000256" key="8">
    <source>
        <dbReference type="ARBA" id="ARBA00022777"/>
    </source>
</evidence>
<keyword evidence="11" id="KW-0902">Two-component regulatory system</keyword>
<feature type="transmembrane region" description="Helical" evidence="17">
    <location>
        <begin position="213"/>
        <end position="232"/>
    </location>
</feature>
<evidence type="ECO:0000259" key="18">
    <source>
        <dbReference type="PROSITE" id="PS50109"/>
    </source>
</evidence>
<evidence type="ECO:0000259" key="19">
    <source>
        <dbReference type="PROSITE" id="PS50110"/>
    </source>
</evidence>
<evidence type="ECO:0000259" key="22">
    <source>
        <dbReference type="PROSITE" id="PS50839"/>
    </source>
</evidence>
<evidence type="ECO:0000256" key="15">
    <source>
        <dbReference type="PROSITE-ProRule" id="PRU00169"/>
    </source>
</evidence>
<proteinExistence type="predicted"/>
<evidence type="ECO:0000256" key="13">
    <source>
        <dbReference type="ARBA" id="ARBA00064003"/>
    </source>
</evidence>
<dbReference type="PROSITE" id="PS50109">
    <property type="entry name" value="HIS_KIN"/>
    <property type="match status" value="1"/>
</dbReference>
<dbReference type="NCBIfam" id="TIGR00229">
    <property type="entry name" value="sensory_box"/>
    <property type="match status" value="1"/>
</dbReference>
<comment type="caution">
    <text evidence="23">The sequence shown here is derived from an EMBL/GenBank/DDBJ whole genome shotgun (WGS) entry which is preliminary data.</text>
</comment>
<feature type="modified residue" description="4-aspartylphosphate" evidence="15">
    <location>
        <position position="984"/>
    </location>
</feature>
<dbReference type="GO" id="GO:0000155">
    <property type="term" value="F:phosphorelay sensor kinase activity"/>
    <property type="evidence" value="ECO:0007669"/>
    <property type="project" value="InterPro"/>
</dbReference>
<dbReference type="EC" id="2.7.13.3" evidence="3"/>
<feature type="transmembrane region" description="Helical" evidence="17">
    <location>
        <begin position="172"/>
        <end position="192"/>
    </location>
</feature>
<evidence type="ECO:0000256" key="9">
    <source>
        <dbReference type="ARBA" id="ARBA00022840"/>
    </source>
</evidence>
<dbReference type="RefSeq" id="WP_307265075.1">
    <property type="nucleotide sequence ID" value="NZ_JAUSVL010000001.1"/>
</dbReference>
<sequence>MALIVTIAGCLYTGMAVHTCNRKMRSDLLTRTRVIASAVNADRVKSLSGSASDLNTAPYQRLKTQLYTLKQAYADIRFIYIMGRTANGDIFFFIDNEATDSPDVVLPGQPYPEASPLFRQGLAQWLEVVDGPINDQWGTWFSALVPMRDPLTGDPLAMLGADIAATTWYQRLFGAALPGAGITLLILLIIGIGGSLHEHSRNQNTPASRHQHLIEPGLVALIGVVLSVFTAWRVHVGERCQREQIFNQVAEGFTSLIAKNINLIRFAELEGLASFLQHNPDITREEFHLYAGHLIKNSLVQAWDLIGIVPHDERRAFEEKMHRQGVSDFRIWEYGPDGQKVPAADRPCYYPVVFFAPEAGNETVLGYDLASEPLRLAVVETTLATGLPTATEPLVLIQEWAAQKSILALHPVCAANSQNIRGFALAAIRMESLLGHDPEKFRLAQLSISFMRPDREPELLAQSMIESTCARGTKVMRPLFAFGQVLTISAQPCDDFIAAYPLRKGPIVLFCGIGLSIAVTAIVALLSHRSEELTTLVQKRSAELSRSEERFHQLAEQTHTLHWECDATGLITAVGYECQTIVGYAPAEVVGKMHVFDLYPEAQREQFKEKILAAFAKKETFNEVLNPLVTKDGRTIIMSTSCMPIIADNGSLIGYYGSDRDVTERENMTAELEKSRGAAEAASHAKSEFLTNMSHEIRTPINGIVGVADLLRESGLSEEQSEYVDIINTSSQLLLELINEILDFSRIEAGRLTLMPEDFSLERLLEDICSSLALIAHNKNIELYCHIDPHTPLILHGDDFHLRQVLVNLCGNAIKFTENGEVCISARSDGQRDGKELIRFSVRDTGIGIPDEQQARIFETFSQADSSIKRRYGGTGLGLAIVKRLVELMGGEIKLQSQSGVGSEFYFVVPLTPQPLQSPPPALPEAFRHCQALVVESHRGLRSSLKSRLRNWGISSTPAATLADALEIMQLGDFQSPFDLVLLDLELIDTRQGNQPLVDLQGSPWTESRIVGVAHVGSPQAASYRNSPALAAFVHKPIKSSDLLKALTLALETQAKPAPAANTDCPADATPQNHAAATPETPTPPVALEEAPAILLVDDNEVNQKVALAIIRKMRLDVDVASSGQQALDLLASKNYRLVLMDVQMPDMDGLQATRLLREQDATARNQDVPIIAMTAHSAENYQQQCHDAGMNDYICKPITAKTLRECITRWLTGKQQT</sequence>
<dbReference type="Gene3D" id="3.30.565.10">
    <property type="entry name" value="Histidine kinase-like ATPase, C-terminal domain"/>
    <property type="match status" value="1"/>
</dbReference>
<dbReference type="Pfam" id="PF02518">
    <property type="entry name" value="HATPase_c"/>
    <property type="match status" value="1"/>
</dbReference>
<evidence type="ECO:0000256" key="10">
    <source>
        <dbReference type="ARBA" id="ARBA00022989"/>
    </source>
</evidence>
<evidence type="ECO:0000256" key="7">
    <source>
        <dbReference type="ARBA" id="ARBA00022741"/>
    </source>
</evidence>
<dbReference type="InterPro" id="IPR036097">
    <property type="entry name" value="HisK_dim/P_sf"/>
</dbReference>
<dbReference type="InterPro" id="IPR006189">
    <property type="entry name" value="CHASE_dom"/>
</dbReference>
<evidence type="ECO:0000256" key="6">
    <source>
        <dbReference type="ARBA" id="ARBA00022692"/>
    </source>
</evidence>
<dbReference type="InterPro" id="IPR001789">
    <property type="entry name" value="Sig_transdc_resp-reg_receiver"/>
</dbReference>
<comment type="catalytic activity">
    <reaction evidence="1">
        <text>ATP + protein L-histidine = ADP + protein N-phospho-L-histidine.</text>
        <dbReference type="EC" id="2.7.13.3"/>
    </reaction>
</comment>
<dbReference type="SMART" id="SM00388">
    <property type="entry name" value="HisKA"/>
    <property type="match status" value="1"/>
</dbReference>
<organism evidence="23 24">
    <name type="scientific">Oligosphaera ethanolica</name>
    <dbReference type="NCBI Taxonomy" id="760260"/>
    <lineage>
        <taxon>Bacteria</taxon>
        <taxon>Pseudomonadati</taxon>
        <taxon>Lentisphaerota</taxon>
        <taxon>Oligosphaeria</taxon>
        <taxon>Oligosphaerales</taxon>
        <taxon>Oligosphaeraceae</taxon>
        <taxon>Oligosphaera</taxon>
    </lineage>
</organism>
<feature type="domain" description="Response regulatory" evidence="19">
    <location>
        <begin position="1093"/>
        <end position="1212"/>
    </location>
</feature>
<dbReference type="PROSITE" id="PS50113">
    <property type="entry name" value="PAC"/>
    <property type="match status" value="1"/>
</dbReference>
<dbReference type="InterPro" id="IPR042240">
    <property type="entry name" value="CHASE_sf"/>
</dbReference>
<dbReference type="Proteomes" id="UP001238163">
    <property type="component" value="Unassembled WGS sequence"/>
</dbReference>
<dbReference type="GO" id="GO:0016020">
    <property type="term" value="C:membrane"/>
    <property type="evidence" value="ECO:0007669"/>
    <property type="project" value="UniProtKB-SubCell"/>
</dbReference>
<dbReference type="InterPro" id="IPR000700">
    <property type="entry name" value="PAS-assoc_C"/>
</dbReference>
<dbReference type="GO" id="GO:0005524">
    <property type="term" value="F:ATP binding"/>
    <property type="evidence" value="ECO:0007669"/>
    <property type="project" value="UniProtKB-KW"/>
</dbReference>
<dbReference type="CDD" id="cd00130">
    <property type="entry name" value="PAS"/>
    <property type="match status" value="1"/>
</dbReference>
<dbReference type="CDD" id="cd17546">
    <property type="entry name" value="REC_hyHK_CKI1_RcsC-like"/>
    <property type="match status" value="1"/>
</dbReference>
<dbReference type="InterPro" id="IPR003661">
    <property type="entry name" value="HisK_dim/P_dom"/>
</dbReference>
<dbReference type="InterPro" id="IPR003594">
    <property type="entry name" value="HATPase_dom"/>
</dbReference>
<dbReference type="SMART" id="SM00448">
    <property type="entry name" value="REC"/>
    <property type="match status" value="2"/>
</dbReference>
<dbReference type="Pfam" id="PF08448">
    <property type="entry name" value="PAS_4"/>
    <property type="match status" value="1"/>
</dbReference>
<dbReference type="Gene3D" id="1.10.287.130">
    <property type="match status" value="1"/>
</dbReference>
<dbReference type="InterPro" id="IPR013656">
    <property type="entry name" value="PAS_4"/>
</dbReference>
<dbReference type="SUPFAM" id="SSF55785">
    <property type="entry name" value="PYP-like sensor domain (PAS domain)"/>
    <property type="match status" value="1"/>
</dbReference>
<dbReference type="SUPFAM" id="SSF52172">
    <property type="entry name" value="CheY-like"/>
    <property type="match status" value="2"/>
</dbReference>
<evidence type="ECO:0000256" key="17">
    <source>
        <dbReference type="SAM" id="Phobius"/>
    </source>
</evidence>
<keyword evidence="9" id="KW-0067">ATP-binding</keyword>
<dbReference type="SMART" id="SM00091">
    <property type="entry name" value="PAS"/>
    <property type="match status" value="1"/>
</dbReference>
<dbReference type="EMBL" id="JAUSVL010000001">
    <property type="protein sequence ID" value="MDQ0291783.1"/>
    <property type="molecule type" value="Genomic_DNA"/>
</dbReference>
<dbReference type="Gene3D" id="3.30.450.20">
    <property type="entry name" value="PAS domain"/>
    <property type="match status" value="1"/>
</dbReference>
<dbReference type="SMART" id="SM00387">
    <property type="entry name" value="HATPase_c"/>
    <property type="match status" value="1"/>
</dbReference>
<feature type="domain" description="PAC" evidence="21">
    <location>
        <begin position="622"/>
        <end position="674"/>
    </location>
</feature>
<comment type="subcellular location">
    <subcellularLocation>
        <location evidence="2">Membrane</location>
    </subcellularLocation>
</comment>
<keyword evidence="24" id="KW-1185">Reference proteome</keyword>
<dbReference type="AlphaFoldDB" id="A0AAE3VJV0"/>
<evidence type="ECO:0000256" key="14">
    <source>
        <dbReference type="ARBA" id="ARBA00068150"/>
    </source>
</evidence>
<evidence type="ECO:0000256" key="4">
    <source>
        <dbReference type="ARBA" id="ARBA00022553"/>
    </source>
</evidence>
<evidence type="ECO:0000256" key="1">
    <source>
        <dbReference type="ARBA" id="ARBA00000085"/>
    </source>
</evidence>